<evidence type="ECO:0000313" key="8">
    <source>
        <dbReference type="Proteomes" id="UP000184512"/>
    </source>
</evidence>
<dbReference type="PANTHER" id="PTHR47053">
    <property type="entry name" value="MUREIN DD-ENDOPEPTIDASE MEPH-RELATED"/>
    <property type="match status" value="1"/>
</dbReference>
<dbReference type="GO" id="GO:0008234">
    <property type="term" value="F:cysteine-type peptidase activity"/>
    <property type="evidence" value="ECO:0007669"/>
    <property type="project" value="UniProtKB-KW"/>
</dbReference>
<keyword evidence="4" id="KW-0788">Thiol protease</keyword>
<dbReference type="InterPro" id="IPR000064">
    <property type="entry name" value="NLP_P60_dom"/>
</dbReference>
<evidence type="ECO:0000256" key="5">
    <source>
        <dbReference type="SAM" id="SignalP"/>
    </source>
</evidence>
<evidence type="ECO:0000256" key="1">
    <source>
        <dbReference type="ARBA" id="ARBA00007074"/>
    </source>
</evidence>
<dbReference type="AlphaFoldDB" id="A0A1M5ZZG3"/>
<feature type="signal peptide" evidence="5">
    <location>
        <begin position="1"/>
        <end position="35"/>
    </location>
</feature>
<evidence type="ECO:0000256" key="4">
    <source>
        <dbReference type="ARBA" id="ARBA00022807"/>
    </source>
</evidence>
<dbReference type="Proteomes" id="UP000184512">
    <property type="component" value="Unassembled WGS sequence"/>
</dbReference>
<reference evidence="7 8" key="1">
    <citation type="submission" date="2016-11" db="EMBL/GenBank/DDBJ databases">
        <authorList>
            <person name="Jaros S."/>
            <person name="Januszkiewicz K."/>
            <person name="Wedrychowicz H."/>
        </authorList>
    </citation>
    <scope>NUCLEOTIDE SEQUENCE [LARGE SCALE GENOMIC DNA]</scope>
    <source>
        <strain evidence="7 8">DSM 12906</strain>
    </source>
</reference>
<protein>
    <submittedName>
        <fullName evidence="7">Cell wall-associated hydrolase, NlpC family</fullName>
    </submittedName>
</protein>
<gene>
    <name evidence="7" type="ORF">SAMN02745244_00016</name>
</gene>
<organism evidence="7 8">
    <name type="scientific">Tessaracoccus bendigoensis DSM 12906</name>
    <dbReference type="NCBI Taxonomy" id="1123357"/>
    <lineage>
        <taxon>Bacteria</taxon>
        <taxon>Bacillati</taxon>
        <taxon>Actinomycetota</taxon>
        <taxon>Actinomycetes</taxon>
        <taxon>Propionibacteriales</taxon>
        <taxon>Propionibacteriaceae</taxon>
        <taxon>Tessaracoccus</taxon>
    </lineage>
</organism>
<dbReference type="SUPFAM" id="SSF54001">
    <property type="entry name" value="Cysteine proteinases"/>
    <property type="match status" value="1"/>
</dbReference>
<evidence type="ECO:0000313" key="7">
    <source>
        <dbReference type="EMBL" id="SHI29620.1"/>
    </source>
</evidence>
<proteinExistence type="inferred from homology"/>
<evidence type="ECO:0000259" key="6">
    <source>
        <dbReference type="PROSITE" id="PS51935"/>
    </source>
</evidence>
<keyword evidence="2" id="KW-0645">Protease</keyword>
<keyword evidence="8" id="KW-1185">Reference proteome</keyword>
<feature type="domain" description="NlpC/P60" evidence="6">
    <location>
        <begin position="210"/>
        <end position="354"/>
    </location>
</feature>
<dbReference type="InterPro" id="IPR023346">
    <property type="entry name" value="Lysozyme-like_dom_sf"/>
</dbReference>
<dbReference type="Gene3D" id="1.10.530.10">
    <property type="match status" value="1"/>
</dbReference>
<dbReference type="InterPro" id="IPR031304">
    <property type="entry name" value="SLT_2"/>
</dbReference>
<dbReference type="RefSeq" id="WP_073185204.1">
    <property type="nucleotide sequence ID" value="NZ_FQZG01000003.1"/>
</dbReference>
<keyword evidence="5" id="KW-0732">Signal</keyword>
<dbReference type="Gene3D" id="3.90.1720.10">
    <property type="entry name" value="endopeptidase domain like (from Nostoc punctiforme)"/>
    <property type="match status" value="1"/>
</dbReference>
<dbReference type="SUPFAM" id="SSF53955">
    <property type="entry name" value="Lysozyme-like"/>
    <property type="match status" value="1"/>
</dbReference>
<feature type="chain" id="PRO_5012025321" evidence="5">
    <location>
        <begin position="36"/>
        <end position="355"/>
    </location>
</feature>
<dbReference type="GO" id="GO:0006508">
    <property type="term" value="P:proteolysis"/>
    <property type="evidence" value="ECO:0007669"/>
    <property type="project" value="UniProtKB-KW"/>
</dbReference>
<evidence type="ECO:0000256" key="3">
    <source>
        <dbReference type="ARBA" id="ARBA00022801"/>
    </source>
</evidence>
<sequence length="355" mass="36938">MKAIAWALALSLGALLTVPLALVLFVTTLATPAVAANSCTPPASVVGLPQPGSPRQASLHNPPTEIPADVLALYEAAATQYGLPWTLLAGVGMEETNHGRHNATSSAGARGLMQFMPATFAFYGVDGNGDGRAVITDDADSVHSAANYLVASGALLGPDGVRKALFAYNHALWYVNDVLYYAAAYSGGDVAENPCVTDDSDTTGTPLTGTGPATDAVNAALRWLGTRYSWGGGTPSGPSTGICCSPGGQDGRVVTGFDCSGLVLYAYAQIGVRLPHLAHDITYNSGGQPIPRDFAQMRPGDVIGFSHSPRGRVFHAGIYLGDGRMVNSDGSGVSIDSLTTGYYSRLVWRVVRFVE</sequence>
<evidence type="ECO:0000256" key="2">
    <source>
        <dbReference type="ARBA" id="ARBA00022670"/>
    </source>
</evidence>
<comment type="similarity">
    <text evidence="1">Belongs to the peptidase C40 family.</text>
</comment>
<keyword evidence="3 7" id="KW-0378">Hydrolase</keyword>
<accession>A0A1M5ZZG3</accession>
<dbReference type="CDD" id="cd13399">
    <property type="entry name" value="Slt35-like"/>
    <property type="match status" value="1"/>
</dbReference>
<dbReference type="InterPro" id="IPR038765">
    <property type="entry name" value="Papain-like_cys_pep_sf"/>
</dbReference>
<dbReference type="InterPro" id="IPR051202">
    <property type="entry name" value="Peptidase_C40"/>
</dbReference>
<name>A0A1M5ZZG3_9ACTN</name>
<dbReference type="EMBL" id="FQZG01000003">
    <property type="protein sequence ID" value="SHI29620.1"/>
    <property type="molecule type" value="Genomic_DNA"/>
</dbReference>
<dbReference type="PROSITE" id="PS51935">
    <property type="entry name" value="NLPC_P60"/>
    <property type="match status" value="1"/>
</dbReference>
<dbReference type="STRING" id="1123357.SAMN02745244_00016"/>
<dbReference type="PANTHER" id="PTHR47053:SF1">
    <property type="entry name" value="MUREIN DD-ENDOPEPTIDASE MEPH-RELATED"/>
    <property type="match status" value="1"/>
</dbReference>
<dbReference type="OrthoDB" id="9796191at2"/>
<dbReference type="Pfam" id="PF13406">
    <property type="entry name" value="SLT_2"/>
    <property type="match status" value="1"/>
</dbReference>
<dbReference type="Pfam" id="PF00877">
    <property type="entry name" value="NLPC_P60"/>
    <property type="match status" value="1"/>
</dbReference>